<dbReference type="PANTHER" id="PTHR43649">
    <property type="entry name" value="ARABINOSE-BINDING PROTEIN-RELATED"/>
    <property type="match status" value="1"/>
</dbReference>
<dbReference type="Proteomes" id="UP001165041">
    <property type="component" value="Unassembled WGS sequence"/>
</dbReference>
<dbReference type="Pfam" id="PF13416">
    <property type="entry name" value="SBP_bac_8"/>
    <property type="match status" value="1"/>
</dbReference>
<evidence type="ECO:0000256" key="3">
    <source>
        <dbReference type="ARBA" id="ARBA00023136"/>
    </source>
</evidence>
<keyword evidence="3" id="KW-0472">Membrane</keyword>
<evidence type="ECO:0000313" key="7">
    <source>
        <dbReference type="EMBL" id="GLW72663.1"/>
    </source>
</evidence>
<dbReference type="InterPro" id="IPR006059">
    <property type="entry name" value="SBP"/>
</dbReference>
<name>A0A9W6V3X5_9ACTN</name>
<keyword evidence="1" id="KW-1003">Cell membrane</keyword>
<feature type="chain" id="PRO_5040746826" evidence="6">
    <location>
        <begin position="24"/>
        <end position="431"/>
    </location>
</feature>
<keyword evidence="4" id="KW-0564">Palmitate</keyword>
<evidence type="ECO:0000256" key="4">
    <source>
        <dbReference type="ARBA" id="ARBA00023139"/>
    </source>
</evidence>
<feature type="signal peptide" evidence="6">
    <location>
        <begin position="1"/>
        <end position="23"/>
    </location>
</feature>
<dbReference type="Gene3D" id="3.40.190.10">
    <property type="entry name" value="Periplasmic binding protein-like II"/>
    <property type="match status" value="1"/>
</dbReference>
<sequence length="431" mass="45600">MRNPLAMVAAASLLGTVALTGCAKASHDGASADGGGPTKITMWTHSAGNPGELAVYRRIIDDFNASQGEYQIVQQNFPQGSYNDAVTAAAAARKLPCLIDMDGPVMPNWAWAGYLQPLDLPASLTDSLLPTAVGTYRGKVYSAGYWDAALSLFARRSVLEKNGIRIPTVEQPWTLAEFDAAVGKLKDSGYKTPLDLGAADKGEWWSYAYSPMLQSAGGDEIDRSGMRTAQGALNGPAAVAFFSWFQKAFKEGWANSDGPVGNQNFVDDKVALSYTGVWNAKDALDKVGSDLLILPPVDFGKGPRIGGGSWQWGISAGCGKAQSEGARKYLEFSFQDKYLTAFSDSQVVIPATAGATAASKYFGPDGALRQFAVLSQKFALARPATPGYPVVSTSFEKAAKDIMNGADVKPALDAAVQAIDSDIKSNNGYGN</sequence>
<dbReference type="PANTHER" id="PTHR43649:SF33">
    <property type="entry name" value="POLYGALACTURONAN_RHAMNOGALACTURONAN-BINDING PROTEIN YTCQ"/>
    <property type="match status" value="1"/>
</dbReference>
<evidence type="ECO:0000256" key="1">
    <source>
        <dbReference type="ARBA" id="ARBA00022475"/>
    </source>
</evidence>
<evidence type="ECO:0000256" key="2">
    <source>
        <dbReference type="ARBA" id="ARBA00022729"/>
    </source>
</evidence>
<reference evidence="7" key="1">
    <citation type="submission" date="2023-02" db="EMBL/GenBank/DDBJ databases">
        <title>Kitasatospora phosalacinea NBRC 14627.</title>
        <authorList>
            <person name="Ichikawa N."/>
            <person name="Sato H."/>
            <person name="Tonouchi N."/>
        </authorList>
    </citation>
    <scope>NUCLEOTIDE SEQUENCE</scope>
    <source>
        <strain evidence="7">NBRC 14627</strain>
    </source>
</reference>
<dbReference type="PROSITE" id="PS51257">
    <property type="entry name" value="PROKAR_LIPOPROTEIN"/>
    <property type="match status" value="1"/>
</dbReference>
<evidence type="ECO:0000256" key="5">
    <source>
        <dbReference type="ARBA" id="ARBA00023288"/>
    </source>
</evidence>
<dbReference type="EMBL" id="BSSA01000019">
    <property type="protein sequence ID" value="GLW72663.1"/>
    <property type="molecule type" value="Genomic_DNA"/>
</dbReference>
<organism evidence="7 8">
    <name type="scientific">Kitasatospora phosalacinea</name>
    <dbReference type="NCBI Taxonomy" id="2065"/>
    <lineage>
        <taxon>Bacteria</taxon>
        <taxon>Bacillati</taxon>
        <taxon>Actinomycetota</taxon>
        <taxon>Actinomycetes</taxon>
        <taxon>Kitasatosporales</taxon>
        <taxon>Streptomycetaceae</taxon>
        <taxon>Kitasatospora</taxon>
    </lineage>
</organism>
<dbReference type="AlphaFoldDB" id="A0A9W6V3X5"/>
<gene>
    <name evidence="7" type="ORF">Kpho02_49620</name>
</gene>
<accession>A0A9W6V3X5</accession>
<keyword evidence="5" id="KW-0449">Lipoprotein</keyword>
<comment type="caution">
    <text evidence="7">The sequence shown here is derived from an EMBL/GenBank/DDBJ whole genome shotgun (WGS) entry which is preliminary data.</text>
</comment>
<evidence type="ECO:0000256" key="6">
    <source>
        <dbReference type="SAM" id="SignalP"/>
    </source>
</evidence>
<dbReference type="SUPFAM" id="SSF53850">
    <property type="entry name" value="Periplasmic binding protein-like II"/>
    <property type="match status" value="1"/>
</dbReference>
<proteinExistence type="predicted"/>
<keyword evidence="2 6" id="KW-0732">Signal</keyword>
<dbReference type="RefSeq" id="WP_285738352.1">
    <property type="nucleotide sequence ID" value="NZ_BSSA01000019.1"/>
</dbReference>
<evidence type="ECO:0000313" key="8">
    <source>
        <dbReference type="Proteomes" id="UP001165041"/>
    </source>
</evidence>
<dbReference type="InterPro" id="IPR050490">
    <property type="entry name" value="Bact_solute-bd_prot1"/>
</dbReference>
<protein>
    <submittedName>
        <fullName evidence="7">Sugar-binding protein</fullName>
    </submittedName>
</protein>